<dbReference type="AlphaFoldDB" id="A0A182DYN9"/>
<dbReference type="SUPFAM" id="SSF47027">
    <property type="entry name" value="Acyl-CoA binding protein"/>
    <property type="match status" value="1"/>
</dbReference>
<evidence type="ECO:0000259" key="3">
    <source>
        <dbReference type="PROSITE" id="PS51228"/>
    </source>
</evidence>
<sequence>MDFDKAVAKVKELKERPTDDELLELYGLYKQVIVGDNTDSKPWMIDFKTRAKWEAWQKRKGMFSEEAKEQYIKLVQKLIEKYGL</sequence>
<dbReference type="PRINTS" id="PR00689">
    <property type="entry name" value="ACOABINDINGP"/>
</dbReference>
<dbReference type="OrthoDB" id="346910at2759"/>
<dbReference type="PANTHER" id="PTHR23310:SF62">
    <property type="entry name" value="ACYL-COA BINDING PROTEIN 1, ISOFORM A"/>
    <property type="match status" value="1"/>
</dbReference>
<name>A0A182DYN9_ONCOC</name>
<protein>
    <submittedName>
        <fullName evidence="6">ACB domain-containing protein</fullName>
    </submittedName>
</protein>
<gene>
    <name evidence="4" type="ORF">NOO_LOCUS790</name>
</gene>
<dbReference type="WBParaSite" id="nOo.2.0.1.t00790-RA">
    <property type="protein sequence ID" value="nOo.2.0.1.t00790-RA"/>
    <property type="gene ID" value="nOo.2.0.1.g00790"/>
</dbReference>
<dbReference type="EMBL" id="UYRW01000085">
    <property type="protein sequence ID" value="VDK62852.1"/>
    <property type="molecule type" value="Genomic_DNA"/>
</dbReference>
<dbReference type="PANTHER" id="PTHR23310">
    <property type="entry name" value="ACYL-COA-BINDING PROTEIN, ACBP"/>
    <property type="match status" value="1"/>
</dbReference>
<dbReference type="InterPro" id="IPR000582">
    <property type="entry name" value="Acyl-CoA-binding_protein"/>
</dbReference>
<evidence type="ECO:0000313" key="4">
    <source>
        <dbReference type="EMBL" id="VDK62852.1"/>
    </source>
</evidence>
<dbReference type="InterPro" id="IPR014352">
    <property type="entry name" value="FERM/acyl-CoA-bd_prot_sf"/>
</dbReference>
<dbReference type="GO" id="GO:0000062">
    <property type="term" value="F:fatty-acyl-CoA binding"/>
    <property type="evidence" value="ECO:0007669"/>
    <property type="project" value="InterPro"/>
</dbReference>
<evidence type="ECO:0000313" key="6">
    <source>
        <dbReference type="WBParaSite" id="nOo.2.0.1.t00790-RA"/>
    </source>
</evidence>
<evidence type="ECO:0000256" key="2">
    <source>
        <dbReference type="ARBA" id="ARBA00023121"/>
    </source>
</evidence>
<reference evidence="4 5" key="2">
    <citation type="submission" date="2018-08" db="EMBL/GenBank/DDBJ databases">
        <authorList>
            <person name="Laetsch R D."/>
            <person name="Stevens L."/>
            <person name="Kumar S."/>
            <person name="Blaxter L. M."/>
        </authorList>
    </citation>
    <scope>NUCLEOTIDE SEQUENCE [LARGE SCALE GENOMIC DNA]</scope>
</reference>
<keyword evidence="2" id="KW-0446">Lipid-binding</keyword>
<evidence type="ECO:0000313" key="5">
    <source>
        <dbReference type="Proteomes" id="UP000271087"/>
    </source>
</evidence>
<dbReference type="Proteomes" id="UP000271087">
    <property type="component" value="Unassembled WGS sequence"/>
</dbReference>
<dbReference type="PROSITE" id="PS51228">
    <property type="entry name" value="ACB_2"/>
    <property type="match status" value="1"/>
</dbReference>
<evidence type="ECO:0000256" key="1">
    <source>
        <dbReference type="ARBA" id="ARBA00005567"/>
    </source>
</evidence>
<dbReference type="STRING" id="42157.A0A182DYN9"/>
<comment type="similarity">
    <text evidence="1">Belongs to the ACBP family.</text>
</comment>
<reference evidence="6" key="1">
    <citation type="submission" date="2016-06" db="UniProtKB">
        <authorList>
            <consortium name="WormBaseParasite"/>
        </authorList>
    </citation>
    <scope>IDENTIFICATION</scope>
</reference>
<dbReference type="Pfam" id="PF00887">
    <property type="entry name" value="ACBP"/>
    <property type="match status" value="1"/>
</dbReference>
<keyword evidence="5" id="KW-1185">Reference proteome</keyword>
<accession>A0A182DYN9</accession>
<dbReference type="GO" id="GO:0006631">
    <property type="term" value="P:fatty acid metabolic process"/>
    <property type="evidence" value="ECO:0007669"/>
    <property type="project" value="TreeGrafter"/>
</dbReference>
<dbReference type="Gene3D" id="1.20.80.10">
    <property type="match status" value="1"/>
</dbReference>
<proteinExistence type="inferred from homology"/>
<organism evidence="6">
    <name type="scientific">Onchocerca ochengi</name>
    <name type="common">Filarial nematode worm</name>
    <dbReference type="NCBI Taxonomy" id="42157"/>
    <lineage>
        <taxon>Eukaryota</taxon>
        <taxon>Metazoa</taxon>
        <taxon>Ecdysozoa</taxon>
        <taxon>Nematoda</taxon>
        <taxon>Chromadorea</taxon>
        <taxon>Rhabditida</taxon>
        <taxon>Spirurina</taxon>
        <taxon>Spiruromorpha</taxon>
        <taxon>Filarioidea</taxon>
        <taxon>Onchocercidae</taxon>
        <taxon>Onchocerca</taxon>
    </lineage>
</organism>
<feature type="domain" description="ACB" evidence="3">
    <location>
        <begin position="1"/>
        <end position="84"/>
    </location>
</feature>
<dbReference type="InterPro" id="IPR035984">
    <property type="entry name" value="Acyl-CoA-binding_sf"/>
</dbReference>